<name>A0A420E6S6_9ALTE</name>
<dbReference type="SFLD" id="SFLDG01060">
    <property type="entry name" value="BATS_domain_containing"/>
    <property type="match status" value="1"/>
</dbReference>
<evidence type="ECO:0000256" key="6">
    <source>
        <dbReference type="ARBA" id="ARBA00023014"/>
    </source>
</evidence>
<dbReference type="Pfam" id="PF04055">
    <property type="entry name" value="Radical_SAM"/>
    <property type="match status" value="1"/>
</dbReference>
<evidence type="ECO:0000313" key="9">
    <source>
        <dbReference type="Proteomes" id="UP000286482"/>
    </source>
</evidence>
<reference evidence="8 9" key="1">
    <citation type="submission" date="2018-09" db="EMBL/GenBank/DDBJ databases">
        <authorList>
            <person name="Wang Z."/>
        </authorList>
    </citation>
    <scope>NUCLEOTIDE SEQUENCE [LARGE SCALE GENOMIC DNA]</scope>
    <source>
        <strain evidence="8 9">ALS 81</strain>
    </source>
</reference>
<dbReference type="CDD" id="cd01335">
    <property type="entry name" value="Radical_SAM"/>
    <property type="match status" value="1"/>
</dbReference>
<dbReference type="GO" id="GO:0009228">
    <property type="term" value="P:thiamine biosynthetic process"/>
    <property type="evidence" value="ECO:0007669"/>
    <property type="project" value="InterPro"/>
</dbReference>
<comment type="caution">
    <text evidence="8">The sequence shown here is derived from an EMBL/GenBank/DDBJ whole genome shotgun (WGS) entry which is preliminary data.</text>
</comment>
<dbReference type="AlphaFoldDB" id="A0A420E6S6"/>
<evidence type="ECO:0000256" key="2">
    <source>
        <dbReference type="ARBA" id="ARBA00022485"/>
    </source>
</evidence>
<dbReference type="InterPro" id="IPR012726">
    <property type="entry name" value="ThiH"/>
</dbReference>
<keyword evidence="2" id="KW-0004">4Fe-4S</keyword>
<dbReference type="SMART" id="SM00876">
    <property type="entry name" value="BATS"/>
    <property type="match status" value="1"/>
</dbReference>
<dbReference type="PANTHER" id="PTHR43583">
    <property type="entry name" value="2-IMINOACETATE SYNTHASE"/>
    <property type="match status" value="1"/>
</dbReference>
<dbReference type="PROSITE" id="PS51918">
    <property type="entry name" value="RADICAL_SAM"/>
    <property type="match status" value="1"/>
</dbReference>
<evidence type="ECO:0000256" key="5">
    <source>
        <dbReference type="ARBA" id="ARBA00023004"/>
    </source>
</evidence>
<dbReference type="InterPro" id="IPR034428">
    <property type="entry name" value="ThiH/NoCL/HydG-like"/>
</dbReference>
<dbReference type="GO" id="GO:0005506">
    <property type="term" value="F:iron ion binding"/>
    <property type="evidence" value="ECO:0007669"/>
    <property type="project" value="InterPro"/>
</dbReference>
<dbReference type="RefSeq" id="WP_120356138.1">
    <property type="nucleotide sequence ID" value="NZ_RAQO01000009.1"/>
</dbReference>
<dbReference type="GO" id="GO:0051539">
    <property type="term" value="F:4 iron, 4 sulfur cluster binding"/>
    <property type="evidence" value="ECO:0007669"/>
    <property type="project" value="UniProtKB-KW"/>
</dbReference>
<dbReference type="SFLD" id="SFLDG01081">
    <property type="entry name" value="cleavage_of_the_Ca-Cb_bond_in"/>
    <property type="match status" value="1"/>
</dbReference>
<evidence type="ECO:0000259" key="7">
    <source>
        <dbReference type="PROSITE" id="PS51918"/>
    </source>
</evidence>
<feature type="domain" description="Radical SAM core" evidence="7">
    <location>
        <begin position="78"/>
        <end position="313"/>
    </location>
</feature>
<sequence>MAIAKSFEQELANMDWDHQRMQLFGVNASSVEAAIAKAQRGQRLALHDFQALISPAAADYLETMAQLSQQITQQRFGKTQQLYIPLYLSNLCSNICSYCGFSMENKIRRKTLDMSELEDELLAIKDWGFEHILLVTGESERRVGMDYFRQVLPKVKQHFSHLSMEVQPLEKKEYQELQSLGLDAVLVYQETYHRAHYAQVHVKGKKSDFNYRLDTAERLGEVGMKKIGLGVLLGLSDWRVDSYYLAMHLQYLQKRYWRSKFSISFPRLRPCETGFQPRSLIDERQLLQLICAYRLFQPDVDISLSTRESAHFRDNVIALGVTTMSAFSSTQPGGYAQNSQQSLEQFSIDDNRTPNQVVAAIQKAGYQAVWKDWDSHL</sequence>
<keyword evidence="6" id="KW-0411">Iron-sulfur</keyword>
<proteinExistence type="predicted"/>
<accession>A0A420E6S6</accession>
<dbReference type="NCBIfam" id="TIGR02351">
    <property type="entry name" value="thiH"/>
    <property type="match status" value="1"/>
</dbReference>
<dbReference type="SFLD" id="SFLDS00029">
    <property type="entry name" value="Radical_SAM"/>
    <property type="match status" value="1"/>
</dbReference>
<dbReference type="OrthoDB" id="9801120at2"/>
<keyword evidence="5" id="KW-0408">Iron</keyword>
<keyword evidence="9" id="KW-1185">Reference proteome</keyword>
<comment type="cofactor">
    <cofactor evidence="1">
        <name>[4Fe-4S] cluster</name>
        <dbReference type="ChEBI" id="CHEBI:49883"/>
    </cofactor>
</comment>
<evidence type="ECO:0000313" key="8">
    <source>
        <dbReference type="EMBL" id="RKF14327.1"/>
    </source>
</evidence>
<protein>
    <submittedName>
        <fullName evidence="8">2-iminoacetate synthase ThiH</fullName>
    </submittedName>
</protein>
<dbReference type="InterPro" id="IPR010722">
    <property type="entry name" value="BATS_dom"/>
</dbReference>
<evidence type="ECO:0000256" key="4">
    <source>
        <dbReference type="ARBA" id="ARBA00022723"/>
    </source>
</evidence>
<evidence type="ECO:0000256" key="3">
    <source>
        <dbReference type="ARBA" id="ARBA00022691"/>
    </source>
</evidence>
<dbReference type="SUPFAM" id="SSF102114">
    <property type="entry name" value="Radical SAM enzymes"/>
    <property type="match status" value="1"/>
</dbReference>
<dbReference type="InterPro" id="IPR013785">
    <property type="entry name" value="Aldolase_TIM"/>
</dbReference>
<dbReference type="Proteomes" id="UP000286482">
    <property type="component" value="Unassembled WGS sequence"/>
</dbReference>
<dbReference type="InterPro" id="IPR007197">
    <property type="entry name" value="rSAM"/>
</dbReference>
<dbReference type="InterPro" id="IPR058240">
    <property type="entry name" value="rSAM_sf"/>
</dbReference>
<keyword evidence="4" id="KW-0479">Metal-binding</keyword>
<gene>
    <name evidence="8" type="primary">thiH</name>
    <name evidence="8" type="ORF">DBZ36_16845</name>
</gene>
<evidence type="ECO:0000256" key="1">
    <source>
        <dbReference type="ARBA" id="ARBA00001966"/>
    </source>
</evidence>
<dbReference type="SFLD" id="SFLDF00301">
    <property type="entry name" value="2-iminoacetate_synthase_(ThiH)"/>
    <property type="match status" value="1"/>
</dbReference>
<dbReference type="Gene3D" id="3.20.20.70">
    <property type="entry name" value="Aldolase class I"/>
    <property type="match status" value="1"/>
</dbReference>
<dbReference type="EMBL" id="RAQO01000009">
    <property type="protein sequence ID" value="RKF14327.1"/>
    <property type="molecule type" value="Genomic_DNA"/>
</dbReference>
<keyword evidence="3" id="KW-0949">S-adenosyl-L-methionine</keyword>
<dbReference type="Pfam" id="PF06968">
    <property type="entry name" value="BATS"/>
    <property type="match status" value="1"/>
</dbReference>
<organism evidence="8 9">
    <name type="scientific">Alginatibacterium sediminis</name>
    <dbReference type="NCBI Taxonomy" id="2164068"/>
    <lineage>
        <taxon>Bacteria</taxon>
        <taxon>Pseudomonadati</taxon>
        <taxon>Pseudomonadota</taxon>
        <taxon>Gammaproteobacteria</taxon>
        <taxon>Alteromonadales</taxon>
        <taxon>Alteromonadaceae</taxon>
        <taxon>Alginatibacterium</taxon>
    </lineage>
</organism>
<dbReference type="GO" id="GO:0003824">
    <property type="term" value="F:catalytic activity"/>
    <property type="evidence" value="ECO:0007669"/>
    <property type="project" value="InterPro"/>
</dbReference>
<dbReference type="PANTHER" id="PTHR43583:SF1">
    <property type="entry name" value="2-IMINOACETATE SYNTHASE"/>
    <property type="match status" value="1"/>
</dbReference>